<evidence type="ECO:0000256" key="4">
    <source>
        <dbReference type="ARBA" id="ARBA00015522"/>
    </source>
</evidence>
<dbReference type="InterPro" id="IPR019002">
    <property type="entry name" value="Ribosome_biogenesis_Nop16"/>
</dbReference>
<dbReference type="Proteomes" id="UP000613580">
    <property type="component" value="Unassembled WGS sequence"/>
</dbReference>
<dbReference type="EMBL" id="JACAZE010000001">
    <property type="protein sequence ID" value="KAF7322601.1"/>
    <property type="molecule type" value="Genomic_DNA"/>
</dbReference>
<comment type="similarity">
    <text evidence="3">Belongs to the NOP16 family.</text>
</comment>
<evidence type="ECO:0000256" key="3">
    <source>
        <dbReference type="ARBA" id="ARBA00008479"/>
    </source>
</evidence>
<accession>A0A8H6TTQ4</accession>
<evidence type="ECO:0000313" key="7">
    <source>
        <dbReference type="EMBL" id="KAF7322601.1"/>
    </source>
</evidence>
<dbReference type="InterPro" id="IPR001138">
    <property type="entry name" value="Zn2Cys6_DnaBD"/>
</dbReference>
<organism evidence="7 8">
    <name type="scientific">Mycena chlorophos</name>
    <name type="common">Agaric fungus</name>
    <name type="synonym">Agaricus chlorophos</name>
    <dbReference type="NCBI Taxonomy" id="658473"/>
    <lineage>
        <taxon>Eukaryota</taxon>
        <taxon>Fungi</taxon>
        <taxon>Dikarya</taxon>
        <taxon>Basidiomycota</taxon>
        <taxon>Agaricomycotina</taxon>
        <taxon>Agaricomycetes</taxon>
        <taxon>Agaricomycetidae</taxon>
        <taxon>Agaricales</taxon>
        <taxon>Marasmiineae</taxon>
        <taxon>Mycenaceae</taxon>
        <taxon>Mycena</taxon>
    </lineage>
</organism>
<evidence type="ECO:0000313" key="8">
    <source>
        <dbReference type="Proteomes" id="UP000613580"/>
    </source>
</evidence>
<dbReference type="PANTHER" id="PTHR13243">
    <property type="entry name" value="HSPC111 PROTEIN-RELATED"/>
    <property type="match status" value="1"/>
</dbReference>
<dbReference type="OrthoDB" id="3263880at2759"/>
<evidence type="ECO:0000256" key="1">
    <source>
        <dbReference type="ARBA" id="ARBA00002889"/>
    </source>
</evidence>
<comment type="subcellular location">
    <subcellularLocation>
        <location evidence="2">Nucleus</location>
        <location evidence="2">Nucleolus</location>
    </subcellularLocation>
</comment>
<feature type="compositionally biased region" description="Basic and acidic residues" evidence="6">
    <location>
        <begin position="420"/>
        <end position="438"/>
    </location>
</feature>
<gene>
    <name evidence="7" type="ORF">HMN09_00038600</name>
</gene>
<evidence type="ECO:0000256" key="2">
    <source>
        <dbReference type="ARBA" id="ARBA00004604"/>
    </source>
</evidence>
<dbReference type="Pfam" id="PF09420">
    <property type="entry name" value="Nop16"/>
    <property type="match status" value="1"/>
</dbReference>
<reference evidence="7" key="1">
    <citation type="submission" date="2020-05" db="EMBL/GenBank/DDBJ databases">
        <title>Mycena genomes resolve the evolution of fungal bioluminescence.</title>
        <authorList>
            <person name="Tsai I.J."/>
        </authorList>
    </citation>
    <scope>NUCLEOTIDE SEQUENCE</scope>
    <source>
        <strain evidence="7">110903Hualien_Pintung</strain>
    </source>
</reference>
<comment type="caution">
    <text evidence="7">The sequence shown here is derived from an EMBL/GenBank/DDBJ whole genome shotgun (WGS) entry which is preliminary data.</text>
</comment>
<feature type="region of interest" description="Disordered" evidence="6">
    <location>
        <begin position="68"/>
        <end position="95"/>
    </location>
</feature>
<evidence type="ECO:0000256" key="6">
    <source>
        <dbReference type="SAM" id="MobiDB-lite"/>
    </source>
</evidence>
<dbReference type="GO" id="GO:0005730">
    <property type="term" value="C:nucleolus"/>
    <property type="evidence" value="ECO:0007669"/>
    <property type="project" value="UniProtKB-SubCell"/>
</dbReference>
<dbReference type="PANTHER" id="PTHR13243:SF1">
    <property type="entry name" value="NUCLEOLAR PROTEIN 16"/>
    <property type="match status" value="1"/>
</dbReference>
<keyword evidence="5" id="KW-0539">Nucleus</keyword>
<name>A0A8H6TTQ4_MYCCL</name>
<feature type="region of interest" description="Disordered" evidence="6">
    <location>
        <begin position="1"/>
        <end position="40"/>
    </location>
</feature>
<dbReference type="CDD" id="cd00067">
    <property type="entry name" value="GAL4"/>
    <property type="match status" value="1"/>
</dbReference>
<dbReference type="GO" id="GO:0042273">
    <property type="term" value="P:ribosomal large subunit biogenesis"/>
    <property type="evidence" value="ECO:0007669"/>
    <property type="project" value="TreeGrafter"/>
</dbReference>
<dbReference type="AlphaFoldDB" id="A0A8H6TTQ4"/>
<feature type="compositionally biased region" description="Acidic residues" evidence="6">
    <location>
        <begin position="107"/>
        <end position="122"/>
    </location>
</feature>
<feature type="region of interest" description="Disordered" evidence="6">
    <location>
        <begin position="107"/>
        <end position="133"/>
    </location>
</feature>
<feature type="compositionally biased region" description="Basic residues" evidence="6">
    <location>
        <begin position="1"/>
        <end position="30"/>
    </location>
</feature>
<sequence length="1102" mass="120068">MANPRQRRKARSSTHRAVSHSRKPHVKKTPPIRGPASNLLNSRWDKTKTLRQNYAALGLAHTLNPCAAGGVEPTESSHPDHGPTPSIPKGHGRIVRDAEGNVVDIELPDEDDEDEEQDQAVPEEEKWVGQAKAPTPGGIVPELEQFVAGAIPGAGPRHPSRLEVAYLQRLVDKHGSDVQHMARDLKLNKEQRTVGELKRALRRSRRDFHGSKLKDRRYKDSTGFRTPPQCLREPRPSPPAILLHAAFPLLTVAPPASQNQPDSNTLLVAHAACAGKVRCDLKDLPVANGPHPACSNCQERGLKCVDEFADVKAVKLLRRGRRLQQVEQIYGKGAADDVSSIPLPLAARLPSIIPQLKPEFFSSPFWAWFSSQRPILDPTELPARFFAHAKGTHSLGNEGKILVHLLVVWAASFGIDERGLPENEESRPSSASAEDRPSASRSKPSPNAALVSRAERKNRTEAMVQEILVLIDSHAIMRRPTWDGVRVLLLILPLMEDISISPLDRRCMYEATLNQAAACSLSGGASLSLHSFPHASDDSIVRARILWYAYMHEGITTGMRGGRFILADDDIHSFQSTIPAFGFNLGTSSPLPSPVSPSFSPNSLALSIPHRLIHPQSSHPQLGSALHAYMATAESFSIPLQLSAVCRRVYVVLTGPRAAQRAQDGGGVDAEGMRNIWDGLEQCWEDFEALRCRPDLAEDSHMFISTWQIYIFECHNIIRETLKQYSMQGSPDSTLFPAAPSPHATARGAAYLPPQQLHAIASRKCLRLLPAVLAMMRVHFNSSMIVWDAGLVRDGCFFAGFLCATLDNDSVEFAIENREFMHPDMEGIRSTIDTDEGVHLALAVLQDMGWAFSKSEEREDTVRRIWDDKKKRKLEQQHAALAGYEMDYHATGSAGAFGGPDTAQYATYPPKWVSDVDPATHLPLLIGDRPILPPLNLLNHPPNHDASPRSGPLDSAPSTGYSVDGSGARGSGWPSYTPPGTATSGTSTSTGVSSNGSPVFPNIPDTIVQFKTEADPNPFFHVTRDLDHLSFVNSVGGGGGRDGTECSPHGVSAHYSSPGGFLNPAVNVGGGGVFDAAAVLTHHEHDDMDACPQFGDSCTVYH</sequence>
<comment type="function">
    <text evidence="1">Involved in the biogenesis of the 60S ribosomal subunit.</text>
</comment>
<feature type="region of interest" description="Disordered" evidence="6">
    <location>
        <begin position="420"/>
        <end position="455"/>
    </location>
</feature>
<dbReference type="GO" id="GO:0008270">
    <property type="term" value="F:zinc ion binding"/>
    <property type="evidence" value="ECO:0007669"/>
    <property type="project" value="InterPro"/>
</dbReference>
<evidence type="ECO:0000256" key="5">
    <source>
        <dbReference type="ARBA" id="ARBA00023242"/>
    </source>
</evidence>
<dbReference type="GO" id="GO:0000981">
    <property type="term" value="F:DNA-binding transcription factor activity, RNA polymerase II-specific"/>
    <property type="evidence" value="ECO:0007669"/>
    <property type="project" value="InterPro"/>
</dbReference>
<keyword evidence="8" id="KW-1185">Reference proteome</keyword>
<feature type="region of interest" description="Disordered" evidence="6">
    <location>
        <begin position="936"/>
        <end position="1000"/>
    </location>
</feature>
<protein>
    <recommendedName>
        <fullName evidence="4">Nucleolar protein 16</fullName>
    </recommendedName>
</protein>
<proteinExistence type="inferred from homology"/>
<feature type="compositionally biased region" description="Low complexity" evidence="6">
    <location>
        <begin position="974"/>
        <end position="998"/>
    </location>
</feature>